<feature type="transmembrane region" description="Helical" evidence="1">
    <location>
        <begin position="69"/>
        <end position="93"/>
    </location>
</feature>
<dbReference type="EMBL" id="CADCTO010000230">
    <property type="protein sequence ID" value="CAA9248835.1"/>
    <property type="molecule type" value="Genomic_DNA"/>
</dbReference>
<reference evidence="2" key="1">
    <citation type="submission" date="2020-02" db="EMBL/GenBank/DDBJ databases">
        <authorList>
            <person name="Meier V. D."/>
        </authorList>
    </citation>
    <scope>NUCLEOTIDE SEQUENCE</scope>
    <source>
        <strain evidence="2">AVDCRST_MAG63</strain>
    </source>
</reference>
<sequence length="203" mass="22035">MTVQSPSTLEGWRRERFPDGTVRLTPASPLRPNAGAGAAAALCLLLGFVGYLLWLVARFGSLSSIPPSLLLPSLVLPALGVGLALHFAVHWMGLGQTHLHVGPGFLEVRRQWPGRPGEPARRRYEVGSRLVLELERIATGKAAGAYVTAARLTAQSVAGVTTLDETVAHREPAQERLEALGTFLSEQTGWPLTDHRPENRKWL</sequence>
<organism evidence="2">
    <name type="scientific">uncultured Armatimonadetes bacterium</name>
    <dbReference type="NCBI Taxonomy" id="157466"/>
    <lineage>
        <taxon>Bacteria</taxon>
        <taxon>Bacillati</taxon>
        <taxon>Armatimonadota</taxon>
        <taxon>environmental samples</taxon>
    </lineage>
</organism>
<name>A0A6J4IFF6_9BACT</name>
<protein>
    <submittedName>
        <fullName evidence="2">Uncharacterized protein</fullName>
    </submittedName>
</protein>
<keyword evidence="1" id="KW-1133">Transmembrane helix</keyword>
<keyword evidence="1" id="KW-0812">Transmembrane</keyword>
<keyword evidence="1" id="KW-0472">Membrane</keyword>
<feature type="transmembrane region" description="Helical" evidence="1">
    <location>
        <begin position="34"/>
        <end position="57"/>
    </location>
</feature>
<accession>A0A6J4IFF6</accession>
<evidence type="ECO:0000313" key="2">
    <source>
        <dbReference type="EMBL" id="CAA9248835.1"/>
    </source>
</evidence>
<dbReference type="AlphaFoldDB" id="A0A6J4IFF6"/>
<proteinExistence type="predicted"/>
<evidence type="ECO:0000256" key="1">
    <source>
        <dbReference type="SAM" id="Phobius"/>
    </source>
</evidence>
<gene>
    <name evidence="2" type="ORF">AVDCRST_MAG63-1830</name>
</gene>